<dbReference type="PATRIC" id="fig|1317121.7.peg.601"/>
<dbReference type="InterPro" id="IPR029061">
    <property type="entry name" value="THDP-binding"/>
</dbReference>
<comment type="caution">
    <text evidence="7">The sequence shown here is derived from an EMBL/GenBank/DDBJ whole genome shotgun (WGS) entry which is preliminary data.</text>
</comment>
<dbReference type="GO" id="GO:0003984">
    <property type="term" value="F:acetolactate synthase activity"/>
    <property type="evidence" value="ECO:0007669"/>
    <property type="project" value="TreeGrafter"/>
</dbReference>
<dbReference type="Pfam" id="PF02775">
    <property type="entry name" value="TPP_enzyme_C"/>
    <property type="match status" value="1"/>
</dbReference>
<feature type="domain" description="Thiamine pyrophosphate enzyme TPP-binding" evidence="5">
    <location>
        <begin position="373"/>
        <end position="519"/>
    </location>
</feature>
<dbReference type="GO" id="GO:0005948">
    <property type="term" value="C:acetolactate synthase complex"/>
    <property type="evidence" value="ECO:0007669"/>
    <property type="project" value="TreeGrafter"/>
</dbReference>
<dbReference type="InterPro" id="IPR012001">
    <property type="entry name" value="Thiamin_PyroP_enz_TPP-bd_dom"/>
</dbReference>
<keyword evidence="8" id="KW-1185">Reference proteome</keyword>
<dbReference type="SUPFAM" id="SSF52518">
    <property type="entry name" value="Thiamin diphosphate-binding fold (THDP-binding)"/>
    <property type="match status" value="2"/>
</dbReference>
<dbReference type="RefSeq" id="WP_050529304.1">
    <property type="nucleotide sequence ID" value="NZ_AQQZ01000001.1"/>
</dbReference>
<dbReference type="CDD" id="cd00568">
    <property type="entry name" value="TPP_enzymes"/>
    <property type="match status" value="1"/>
</dbReference>
<feature type="domain" description="Thiamine pyrophosphate enzyme central" evidence="4">
    <location>
        <begin position="184"/>
        <end position="312"/>
    </location>
</feature>
<sequence length="524" mass="55782">MLKARGVDVIFGIPGVHNQEMYRGIEEAGITHVLARHEQGAGFMADGYARATGRPGVAYVITGPGLCNIMTPMGQAYSDSVPMLVISSCLDDVAATRGQLHQMLDQAGAARTVCDWSYQATTADAAYALIDRAWFEFFAERPRSKHVQVPIKQAEGVAAAPPEPVQVPDGPPFHGAGVQDRLAARAANALVQAERPLVVFGGGARQCRDVAQDILSRCGAASFVSYAGRGVVPPGAPLHFGSYLARPSSAAIVAQADLLMVVGCELSETDLWRDELGHDCPLIRVDIDAEVLSHQFASIAIQGDAGEALSAISAHLPEGPFPMSERAHPWQPRDVARTKETWRAEVDAERPGILPVIDALKAALPEGCMIYSDMTQFAYAAKEVWDMDRPGHWHHPTGFGTLGYALPAAIGGAVGRPGLPTLAIAGDYGLQYTIQELGTAVELGLPLPIFVWDNEKLGEIEDSMVAAQIAPNAVTLKNPDFCALARAWGAYAVRPATLAEMTRAVQEAFAADAPTLIHVTPGMS</sequence>
<dbReference type="PANTHER" id="PTHR18968">
    <property type="entry name" value="THIAMINE PYROPHOSPHATE ENZYMES"/>
    <property type="match status" value="1"/>
</dbReference>
<dbReference type="GO" id="GO:0009099">
    <property type="term" value="P:L-valine biosynthetic process"/>
    <property type="evidence" value="ECO:0007669"/>
    <property type="project" value="TreeGrafter"/>
</dbReference>
<dbReference type="GO" id="GO:0009097">
    <property type="term" value="P:isoleucine biosynthetic process"/>
    <property type="evidence" value="ECO:0007669"/>
    <property type="project" value="TreeGrafter"/>
</dbReference>
<dbReference type="AlphaFoldDB" id="A0A0L1JUX0"/>
<evidence type="ECO:0000313" key="7">
    <source>
        <dbReference type="EMBL" id="KNG95566.1"/>
    </source>
</evidence>
<dbReference type="Gene3D" id="3.40.50.1220">
    <property type="entry name" value="TPP-binding domain"/>
    <property type="match status" value="1"/>
</dbReference>
<evidence type="ECO:0000256" key="2">
    <source>
        <dbReference type="ARBA" id="ARBA00023052"/>
    </source>
</evidence>
<dbReference type="InterPro" id="IPR045229">
    <property type="entry name" value="TPP_enz"/>
</dbReference>
<dbReference type="PANTHER" id="PTHR18968:SF13">
    <property type="entry name" value="ACETOLACTATE SYNTHASE CATALYTIC SUBUNIT, MITOCHONDRIAL"/>
    <property type="match status" value="1"/>
</dbReference>
<dbReference type="GO" id="GO:0000287">
    <property type="term" value="F:magnesium ion binding"/>
    <property type="evidence" value="ECO:0007669"/>
    <property type="project" value="InterPro"/>
</dbReference>
<proteinExistence type="inferred from homology"/>
<accession>A0A0L1JUX0</accession>
<dbReference type="Gene3D" id="3.40.50.970">
    <property type="match status" value="2"/>
</dbReference>
<dbReference type="Pfam" id="PF00205">
    <property type="entry name" value="TPP_enzyme_M"/>
    <property type="match status" value="1"/>
</dbReference>
<dbReference type="GO" id="GO:0030976">
    <property type="term" value="F:thiamine pyrophosphate binding"/>
    <property type="evidence" value="ECO:0007669"/>
    <property type="project" value="InterPro"/>
</dbReference>
<dbReference type="Pfam" id="PF02776">
    <property type="entry name" value="TPP_enzyme_N"/>
    <property type="match status" value="1"/>
</dbReference>
<dbReference type="STRING" id="1317121.ATO11_02970"/>
<dbReference type="InterPro" id="IPR029035">
    <property type="entry name" value="DHS-like_NAD/FAD-binding_dom"/>
</dbReference>
<feature type="domain" description="Thiamine pyrophosphate enzyme N-terminal TPP-binding" evidence="6">
    <location>
        <begin position="1"/>
        <end position="107"/>
    </location>
</feature>
<organism evidence="7 8">
    <name type="scientific">Pseudaestuariivita atlantica</name>
    <dbReference type="NCBI Taxonomy" id="1317121"/>
    <lineage>
        <taxon>Bacteria</taxon>
        <taxon>Pseudomonadati</taxon>
        <taxon>Pseudomonadota</taxon>
        <taxon>Alphaproteobacteria</taxon>
        <taxon>Rhodobacterales</taxon>
        <taxon>Paracoccaceae</taxon>
        <taxon>Pseudaestuariivita</taxon>
    </lineage>
</organism>
<dbReference type="CDD" id="cd07035">
    <property type="entry name" value="TPP_PYR_POX_like"/>
    <property type="match status" value="1"/>
</dbReference>
<evidence type="ECO:0000259" key="4">
    <source>
        <dbReference type="Pfam" id="PF00205"/>
    </source>
</evidence>
<gene>
    <name evidence="7" type="ORF">ATO11_02970</name>
</gene>
<evidence type="ECO:0000256" key="1">
    <source>
        <dbReference type="ARBA" id="ARBA00007812"/>
    </source>
</evidence>
<evidence type="ECO:0000313" key="8">
    <source>
        <dbReference type="Proteomes" id="UP000036938"/>
    </source>
</evidence>
<comment type="similarity">
    <text evidence="1 3">Belongs to the TPP enzyme family.</text>
</comment>
<keyword evidence="2 3" id="KW-0786">Thiamine pyrophosphate</keyword>
<dbReference type="SUPFAM" id="SSF52467">
    <property type="entry name" value="DHS-like NAD/FAD-binding domain"/>
    <property type="match status" value="1"/>
</dbReference>
<protein>
    <submittedName>
        <fullName evidence="7">Acetolactate synthase isozyme1 large subunit</fullName>
    </submittedName>
</protein>
<dbReference type="InterPro" id="IPR012000">
    <property type="entry name" value="Thiamin_PyroP_enz_cen_dom"/>
</dbReference>
<name>A0A0L1JUX0_9RHOB</name>
<dbReference type="InterPro" id="IPR011766">
    <property type="entry name" value="TPP_enzyme_TPP-bd"/>
</dbReference>
<dbReference type="EMBL" id="AQQZ01000001">
    <property type="protein sequence ID" value="KNG95566.1"/>
    <property type="molecule type" value="Genomic_DNA"/>
</dbReference>
<dbReference type="Proteomes" id="UP000036938">
    <property type="component" value="Unassembled WGS sequence"/>
</dbReference>
<dbReference type="GO" id="GO:0050660">
    <property type="term" value="F:flavin adenine dinucleotide binding"/>
    <property type="evidence" value="ECO:0007669"/>
    <property type="project" value="TreeGrafter"/>
</dbReference>
<reference evidence="7 8" key="1">
    <citation type="journal article" date="2015" name="Int. J. Syst. Evol. Microbiol.">
        <title>Aestuariivita atlantica sp. nov., isolated from deep sea sediment of the Atlantic Ocean.</title>
        <authorList>
            <person name="Li G."/>
            <person name="Lai Q."/>
            <person name="Du Y."/>
            <person name="Liu X."/>
            <person name="Sun F."/>
            <person name="Shao Z."/>
        </authorList>
    </citation>
    <scope>NUCLEOTIDE SEQUENCE [LARGE SCALE GENOMIC DNA]</scope>
    <source>
        <strain evidence="7 8">22II-S11-z3</strain>
    </source>
</reference>
<evidence type="ECO:0000259" key="5">
    <source>
        <dbReference type="Pfam" id="PF02775"/>
    </source>
</evidence>
<evidence type="ECO:0000259" key="6">
    <source>
        <dbReference type="Pfam" id="PF02776"/>
    </source>
</evidence>
<evidence type="ECO:0000256" key="3">
    <source>
        <dbReference type="RuleBase" id="RU362132"/>
    </source>
</evidence>